<evidence type="ECO:0000313" key="4">
    <source>
        <dbReference type="Proteomes" id="UP000813444"/>
    </source>
</evidence>
<comment type="caution">
    <text evidence="3">The sequence shown here is derived from an EMBL/GenBank/DDBJ whole genome shotgun (WGS) entry which is preliminary data.</text>
</comment>
<dbReference type="EMBL" id="JAGPNK010000025">
    <property type="protein sequence ID" value="KAH7304133.1"/>
    <property type="molecule type" value="Genomic_DNA"/>
</dbReference>
<reference evidence="3" key="1">
    <citation type="journal article" date="2021" name="Nat. Commun.">
        <title>Genetic determinants of endophytism in the Arabidopsis root mycobiome.</title>
        <authorList>
            <person name="Mesny F."/>
            <person name="Miyauchi S."/>
            <person name="Thiergart T."/>
            <person name="Pickel B."/>
            <person name="Atanasova L."/>
            <person name="Karlsson M."/>
            <person name="Huettel B."/>
            <person name="Barry K.W."/>
            <person name="Haridas S."/>
            <person name="Chen C."/>
            <person name="Bauer D."/>
            <person name="Andreopoulos W."/>
            <person name="Pangilinan J."/>
            <person name="LaButti K."/>
            <person name="Riley R."/>
            <person name="Lipzen A."/>
            <person name="Clum A."/>
            <person name="Drula E."/>
            <person name="Henrissat B."/>
            <person name="Kohler A."/>
            <person name="Grigoriev I.V."/>
            <person name="Martin F.M."/>
            <person name="Hacquard S."/>
        </authorList>
    </citation>
    <scope>NUCLEOTIDE SEQUENCE</scope>
    <source>
        <strain evidence="3">MPI-CAGE-CH-0235</strain>
    </source>
</reference>
<keyword evidence="4" id="KW-1185">Reference proteome</keyword>
<accession>A0A8K0S9M5</accession>
<feature type="region of interest" description="Disordered" evidence="2">
    <location>
        <begin position="1"/>
        <end position="49"/>
    </location>
</feature>
<feature type="coiled-coil region" evidence="1">
    <location>
        <begin position="103"/>
        <end position="130"/>
    </location>
</feature>
<name>A0A8K0S9M5_9HYPO</name>
<dbReference type="OrthoDB" id="5240544at2759"/>
<protein>
    <submittedName>
        <fullName evidence="3">Uncharacterized protein</fullName>
    </submittedName>
</protein>
<feature type="compositionally biased region" description="Pro residues" evidence="2">
    <location>
        <begin position="33"/>
        <end position="43"/>
    </location>
</feature>
<proteinExistence type="predicted"/>
<evidence type="ECO:0000256" key="1">
    <source>
        <dbReference type="SAM" id="Coils"/>
    </source>
</evidence>
<organism evidence="3 4">
    <name type="scientific">Stachybotrys elegans</name>
    <dbReference type="NCBI Taxonomy" id="80388"/>
    <lineage>
        <taxon>Eukaryota</taxon>
        <taxon>Fungi</taxon>
        <taxon>Dikarya</taxon>
        <taxon>Ascomycota</taxon>
        <taxon>Pezizomycotina</taxon>
        <taxon>Sordariomycetes</taxon>
        <taxon>Hypocreomycetidae</taxon>
        <taxon>Hypocreales</taxon>
        <taxon>Stachybotryaceae</taxon>
        <taxon>Stachybotrys</taxon>
    </lineage>
</organism>
<evidence type="ECO:0000256" key="2">
    <source>
        <dbReference type="SAM" id="MobiDB-lite"/>
    </source>
</evidence>
<dbReference type="AlphaFoldDB" id="A0A8K0S9M5"/>
<keyword evidence="1" id="KW-0175">Coiled coil</keyword>
<feature type="compositionally biased region" description="Basic and acidic residues" evidence="2">
    <location>
        <begin position="1"/>
        <end position="11"/>
    </location>
</feature>
<dbReference type="Proteomes" id="UP000813444">
    <property type="component" value="Unassembled WGS sequence"/>
</dbReference>
<gene>
    <name evidence="3" type="ORF">B0I35DRAFT_445561</name>
</gene>
<sequence>MSKHFEAEDHPTNGPPNPPDMSEHFEPGVQPTKGPPNPQPPSDMPKHIEDEGQPRIRLGIMRTLGFGQNPTRREPARNDGQAIVLQRENAKLRDANRRLHHQVDSLTSRLDGMEQSLANQEAQIAQAQAYAFENVSSDTWAAGDDTTIRTEMEKLQSRIKTWAKKNAINEMSSLQGLDEPTAFLELLTDVARLDKTDLSNPQGALAHLTTATMNKKSPMICLQALLAHHIYSNIIGRPFFAFDSDDGVLQRLYRELKRVNEKEAHAWRAKIFQLLVKTSTDAKPVDPANRYGAAQIDTCRILTEAFYSGPAAALIKRAETEDEFNRALQDLESTVQYAGSLSSWLWSRRTALEVKGLLELRAKPFTIRSNIMKAHALHRLFSDDDDSCDGWPVRIVVHPAVIGGGMEEDNAPPRVWMKAEVWLAHDHHSPL</sequence>
<evidence type="ECO:0000313" key="3">
    <source>
        <dbReference type="EMBL" id="KAH7304133.1"/>
    </source>
</evidence>